<dbReference type="InterPro" id="IPR006102">
    <property type="entry name" value="Ig-like_GH2"/>
</dbReference>
<dbReference type="GO" id="GO:0004553">
    <property type="term" value="F:hydrolase activity, hydrolyzing O-glycosyl compounds"/>
    <property type="evidence" value="ECO:0007669"/>
    <property type="project" value="InterPro"/>
</dbReference>
<dbReference type="SUPFAM" id="SSF49785">
    <property type="entry name" value="Galactose-binding domain-like"/>
    <property type="match status" value="1"/>
</dbReference>
<feature type="domain" description="Glycoside hydrolase family 2 immunoglobulin-like beta-sandwich" evidence="2">
    <location>
        <begin position="201"/>
        <end position="316"/>
    </location>
</feature>
<comment type="caution">
    <text evidence="5">The sequence shown here is derived from an EMBL/GenBank/DDBJ whole genome shotgun (WGS) entry which is preliminary data.</text>
</comment>
<dbReference type="Gene3D" id="3.20.20.80">
    <property type="entry name" value="Glycosidases"/>
    <property type="match status" value="1"/>
</dbReference>
<dbReference type="InterPro" id="IPR008979">
    <property type="entry name" value="Galactose-bd-like_sf"/>
</dbReference>
<proteinExistence type="inferred from homology"/>
<dbReference type="GO" id="GO:0005975">
    <property type="term" value="P:carbohydrate metabolic process"/>
    <property type="evidence" value="ECO:0007669"/>
    <property type="project" value="InterPro"/>
</dbReference>
<evidence type="ECO:0000259" key="2">
    <source>
        <dbReference type="Pfam" id="PF00703"/>
    </source>
</evidence>
<dbReference type="Proteomes" id="UP000824017">
    <property type="component" value="Unassembled WGS sequence"/>
</dbReference>
<feature type="domain" description="Glycoside hydrolase family 2 catalytic" evidence="3">
    <location>
        <begin position="360"/>
        <end position="499"/>
    </location>
</feature>
<dbReference type="SUPFAM" id="SSF49303">
    <property type="entry name" value="beta-Galactosidase/glucuronidase domain"/>
    <property type="match status" value="1"/>
</dbReference>
<dbReference type="InterPro" id="IPR051913">
    <property type="entry name" value="GH2_Domain-Containing"/>
</dbReference>
<accession>A0A9D2IJ83</accession>
<comment type="similarity">
    <text evidence="1">Belongs to the glycosyl hydrolase 2 family.</text>
</comment>
<dbReference type="PANTHER" id="PTHR42732:SF2">
    <property type="entry name" value="BETA-MANNOSIDASE"/>
    <property type="match status" value="1"/>
</dbReference>
<protein>
    <submittedName>
        <fullName evidence="5">Glycoside hydrolase family 2</fullName>
    </submittedName>
</protein>
<keyword evidence="5" id="KW-0378">Hydrolase</keyword>
<name>A0A9D2IJ83_9FIRM</name>
<dbReference type="EMBL" id="DXCD01000107">
    <property type="protein sequence ID" value="HIZ13093.1"/>
    <property type="molecule type" value="Genomic_DNA"/>
</dbReference>
<dbReference type="InterPro" id="IPR006104">
    <property type="entry name" value="Glyco_hydro_2_N"/>
</dbReference>
<dbReference type="Pfam" id="PF00703">
    <property type="entry name" value="Glyco_hydro_2"/>
    <property type="match status" value="1"/>
</dbReference>
<sequence>MKQLYTRWGREADPDHVLAEYPRPLMVRESYVNLNGYWDYAFTKEFRMPEKYEGKILVPFSPESVLSGVSRQLQPDEYLWYRRCFRAPAVPVRQEPGDREPDRGSAGRRLLLHFGAVDQACAVYVNGRKVARHTGGYLPFEADITEAVRSGENELVVSVKDLSDTSYHARGKQKLKRGGMYYTAQSGIWQTVWMEEVPEHYIRSVEAVTDLENGLVRIRTETEDGEGLPVSVCIERPGIYMEEGQQAPQEEKVQCTEELSTENLGTEILCTAEGRTGEWIEIPLPEVKLWNCEEPWLYYFTVRAGEDTVKSYFAMRKFSVERDEKGIPRICLNGKVQFQNGVLDQGYWPDGLYTAPSDEAFIFDIKEMKKTGFNMVRKHLKIEPQRWYYHCDRMGMAVWQDMVNGGGAYKPWFVTYLGTVLSWRNIRVRDSHARLLAREDERGRQEFVREMKETIRRLKGHPSICTWVIFNEGWGQFQTEELTRIAGECDPDRLIDQASGWFDQGGGDFKSVHNYFFKLGVRTEKERAYVLSEIGGYTFREEGHCSCEEQYGYGAHGSKASLNQAYGKLMKKVEALIPEGLCASVYTQWSDVEEEVNGVYTYDRECRKISSEDTIRK</sequence>
<evidence type="ECO:0000313" key="6">
    <source>
        <dbReference type="Proteomes" id="UP000824017"/>
    </source>
</evidence>
<feature type="domain" description="Glycosyl hydrolases family 2 sugar binding" evidence="4">
    <location>
        <begin position="103"/>
        <end position="179"/>
    </location>
</feature>
<reference evidence="5" key="2">
    <citation type="submission" date="2021-04" db="EMBL/GenBank/DDBJ databases">
        <authorList>
            <person name="Gilroy R."/>
        </authorList>
    </citation>
    <scope>NUCLEOTIDE SEQUENCE</scope>
    <source>
        <strain evidence="5">ChiGjej1B1-13045</strain>
    </source>
</reference>
<evidence type="ECO:0000259" key="3">
    <source>
        <dbReference type="Pfam" id="PF02836"/>
    </source>
</evidence>
<evidence type="ECO:0000313" key="5">
    <source>
        <dbReference type="EMBL" id="HIZ13093.1"/>
    </source>
</evidence>
<dbReference type="Gene3D" id="2.60.120.260">
    <property type="entry name" value="Galactose-binding domain-like"/>
    <property type="match status" value="1"/>
</dbReference>
<dbReference type="InterPro" id="IPR017853">
    <property type="entry name" value="GH"/>
</dbReference>
<dbReference type="AlphaFoldDB" id="A0A9D2IJ83"/>
<dbReference type="SUPFAM" id="SSF51445">
    <property type="entry name" value="(Trans)glycosidases"/>
    <property type="match status" value="1"/>
</dbReference>
<evidence type="ECO:0000256" key="1">
    <source>
        <dbReference type="ARBA" id="ARBA00007401"/>
    </source>
</evidence>
<reference evidence="5" key="1">
    <citation type="journal article" date="2021" name="PeerJ">
        <title>Extensive microbial diversity within the chicken gut microbiome revealed by metagenomics and culture.</title>
        <authorList>
            <person name="Gilroy R."/>
            <person name="Ravi A."/>
            <person name="Getino M."/>
            <person name="Pursley I."/>
            <person name="Horton D.L."/>
            <person name="Alikhan N.F."/>
            <person name="Baker D."/>
            <person name="Gharbi K."/>
            <person name="Hall N."/>
            <person name="Watson M."/>
            <person name="Adriaenssens E.M."/>
            <person name="Foster-Nyarko E."/>
            <person name="Jarju S."/>
            <person name="Secka A."/>
            <person name="Antonio M."/>
            <person name="Oren A."/>
            <person name="Chaudhuri R.R."/>
            <person name="La Ragione R."/>
            <person name="Hildebrand F."/>
            <person name="Pallen M.J."/>
        </authorList>
    </citation>
    <scope>NUCLEOTIDE SEQUENCE</scope>
    <source>
        <strain evidence="5">ChiGjej1B1-13045</strain>
    </source>
</reference>
<organism evidence="5 6">
    <name type="scientific">Candidatus Mediterraneibacter stercorigallinarum</name>
    <dbReference type="NCBI Taxonomy" id="2838686"/>
    <lineage>
        <taxon>Bacteria</taxon>
        <taxon>Bacillati</taxon>
        <taxon>Bacillota</taxon>
        <taxon>Clostridia</taxon>
        <taxon>Lachnospirales</taxon>
        <taxon>Lachnospiraceae</taxon>
        <taxon>Mediterraneibacter</taxon>
    </lineage>
</organism>
<dbReference type="PANTHER" id="PTHR42732">
    <property type="entry name" value="BETA-GALACTOSIDASE"/>
    <property type="match status" value="1"/>
</dbReference>
<dbReference type="Pfam" id="PF02837">
    <property type="entry name" value="Glyco_hydro_2_N"/>
    <property type="match status" value="1"/>
</dbReference>
<dbReference type="InterPro" id="IPR006103">
    <property type="entry name" value="Glyco_hydro_2_cat"/>
</dbReference>
<evidence type="ECO:0000259" key="4">
    <source>
        <dbReference type="Pfam" id="PF02837"/>
    </source>
</evidence>
<gene>
    <name evidence="5" type="ORF">H9817_04135</name>
</gene>
<dbReference type="Pfam" id="PF02836">
    <property type="entry name" value="Glyco_hydro_2_C"/>
    <property type="match status" value="1"/>
</dbReference>
<dbReference type="InterPro" id="IPR036156">
    <property type="entry name" value="Beta-gal/glucu_dom_sf"/>
</dbReference>